<evidence type="ECO:0000256" key="1">
    <source>
        <dbReference type="ARBA" id="ARBA00004141"/>
    </source>
</evidence>
<feature type="transmembrane region" description="Helical" evidence="6">
    <location>
        <begin position="38"/>
        <end position="57"/>
    </location>
</feature>
<gene>
    <name evidence="8" type="ORF">SAMN05444362_10777</name>
</gene>
<evidence type="ECO:0000256" key="6">
    <source>
        <dbReference type="SAM" id="Phobius"/>
    </source>
</evidence>
<keyword evidence="3 6" id="KW-0812">Transmembrane</keyword>
<evidence type="ECO:0000256" key="4">
    <source>
        <dbReference type="ARBA" id="ARBA00022989"/>
    </source>
</evidence>
<evidence type="ECO:0000313" key="8">
    <source>
        <dbReference type="EMBL" id="SHF51203.1"/>
    </source>
</evidence>
<feature type="domain" description="GtrA/DPMS transmembrane" evidence="7">
    <location>
        <begin position="13"/>
        <end position="140"/>
    </location>
</feature>
<sequence>MYTISNTFKQFIKYAIVGIVGAIIDWALFFILRDLLDFNYILAHIISSVAAIINNFLLNTYFTFKVKDKMLKRGMSFLFIGLIGLIIGTILLPVTVNLISFFKDQHINMLDEKTIQSISKLIVTIIIALGQFTFNKFLTFRKDNQ</sequence>
<reference evidence="9" key="1">
    <citation type="submission" date="2016-11" db="EMBL/GenBank/DDBJ databases">
        <authorList>
            <person name="Varghese N."/>
            <person name="Submissions S."/>
        </authorList>
    </citation>
    <scope>NUCLEOTIDE SEQUENCE [LARGE SCALE GENOMIC DNA]</scope>
    <source>
        <strain evidence="9">DSM 27370</strain>
    </source>
</reference>
<dbReference type="Proteomes" id="UP000184480">
    <property type="component" value="Unassembled WGS sequence"/>
</dbReference>
<dbReference type="InterPro" id="IPR051401">
    <property type="entry name" value="GtrA_CellWall_Glycosyl"/>
</dbReference>
<feature type="transmembrane region" description="Helical" evidence="6">
    <location>
        <begin position="114"/>
        <end position="134"/>
    </location>
</feature>
<evidence type="ECO:0000256" key="5">
    <source>
        <dbReference type="ARBA" id="ARBA00023136"/>
    </source>
</evidence>
<dbReference type="GO" id="GO:0005886">
    <property type="term" value="C:plasma membrane"/>
    <property type="evidence" value="ECO:0007669"/>
    <property type="project" value="TreeGrafter"/>
</dbReference>
<name>A0A1M5C8X8_9BACT</name>
<proteinExistence type="inferred from homology"/>
<evidence type="ECO:0000256" key="3">
    <source>
        <dbReference type="ARBA" id="ARBA00022692"/>
    </source>
</evidence>
<dbReference type="PANTHER" id="PTHR38459:SF1">
    <property type="entry name" value="PROPHAGE BACTOPRENOL-LINKED GLUCOSE TRANSLOCASE HOMOLOG"/>
    <property type="match status" value="1"/>
</dbReference>
<dbReference type="PANTHER" id="PTHR38459">
    <property type="entry name" value="PROPHAGE BACTOPRENOL-LINKED GLUCOSE TRANSLOCASE HOMOLOG"/>
    <property type="match status" value="1"/>
</dbReference>
<keyword evidence="5 6" id="KW-0472">Membrane</keyword>
<evidence type="ECO:0000256" key="2">
    <source>
        <dbReference type="ARBA" id="ARBA00009399"/>
    </source>
</evidence>
<keyword evidence="9" id="KW-1185">Reference proteome</keyword>
<keyword evidence="4 6" id="KW-1133">Transmembrane helix</keyword>
<dbReference type="EMBL" id="FQUC01000007">
    <property type="protein sequence ID" value="SHF51203.1"/>
    <property type="molecule type" value="Genomic_DNA"/>
</dbReference>
<dbReference type="STRING" id="1346286.SAMN05444362_10777"/>
<dbReference type="RefSeq" id="WP_062179412.1">
    <property type="nucleotide sequence ID" value="NZ_BBXL01000007.1"/>
</dbReference>
<evidence type="ECO:0000313" key="9">
    <source>
        <dbReference type="Proteomes" id="UP000184480"/>
    </source>
</evidence>
<comment type="similarity">
    <text evidence="2">Belongs to the GtrA family.</text>
</comment>
<feature type="transmembrane region" description="Helical" evidence="6">
    <location>
        <begin position="77"/>
        <end position="102"/>
    </location>
</feature>
<dbReference type="InterPro" id="IPR007267">
    <property type="entry name" value="GtrA_DPMS_TM"/>
</dbReference>
<dbReference type="GO" id="GO:0000271">
    <property type="term" value="P:polysaccharide biosynthetic process"/>
    <property type="evidence" value="ECO:0007669"/>
    <property type="project" value="InterPro"/>
</dbReference>
<organism evidence="8 9">
    <name type="scientific">Dysgonomonas macrotermitis</name>
    <dbReference type="NCBI Taxonomy" id="1346286"/>
    <lineage>
        <taxon>Bacteria</taxon>
        <taxon>Pseudomonadati</taxon>
        <taxon>Bacteroidota</taxon>
        <taxon>Bacteroidia</taxon>
        <taxon>Bacteroidales</taxon>
        <taxon>Dysgonomonadaceae</taxon>
        <taxon>Dysgonomonas</taxon>
    </lineage>
</organism>
<accession>A0A1M5C8X8</accession>
<dbReference type="AlphaFoldDB" id="A0A1M5C8X8"/>
<feature type="transmembrane region" description="Helical" evidence="6">
    <location>
        <begin position="12"/>
        <end position="32"/>
    </location>
</feature>
<dbReference type="OrthoDB" id="5458791at2"/>
<protein>
    <submittedName>
        <fullName evidence="8">Putative flippase GtrA (Transmembrane translocase of bactoprenol-linked glucose)</fullName>
    </submittedName>
</protein>
<evidence type="ECO:0000259" key="7">
    <source>
        <dbReference type="Pfam" id="PF04138"/>
    </source>
</evidence>
<comment type="subcellular location">
    <subcellularLocation>
        <location evidence="1">Membrane</location>
        <topology evidence="1">Multi-pass membrane protein</topology>
    </subcellularLocation>
</comment>
<dbReference type="Pfam" id="PF04138">
    <property type="entry name" value="GtrA_DPMS_TM"/>
    <property type="match status" value="1"/>
</dbReference>